<accession>A0A7S9WTK6</accession>
<feature type="transmembrane region" description="Helical" evidence="1">
    <location>
        <begin position="124"/>
        <end position="143"/>
    </location>
</feature>
<reference evidence="2 3" key="1">
    <citation type="journal article" date="2018" name="Emerg. Microbes Infect.">
        <title>Genomic analysis of oral Campylobacter concisus strains identified a potential bacterial molecular marker associated with active Crohn's disease.</title>
        <authorList>
            <person name="Liu F."/>
            <person name="Ma R."/>
            <person name="Tay C.Y.A."/>
            <person name="Octavia S."/>
            <person name="Lan R."/>
            <person name="Chung H.K.L."/>
            <person name="Riordan S.M."/>
            <person name="Grimm M.C."/>
            <person name="Leong R.W."/>
            <person name="Tanaka M.M."/>
            <person name="Connor S."/>
            <person name="Zhang L."/>
        </authorList>
    </citation>
    <scope>NUCLEOTIDE SEQUENCE [LARGE SCALE GENOMIC DNA]</scope>
    <source>
        <strain evidence="2 3">P1CDO3</strain>
    </source>
</reference>
<keyword evidence="1" id="KW-0812">Transmembrane</keyword>
<evidence type="ECO:0000313" key="2">
    <source>
        <dbReference type="EMBL" id="QPH92783.1"/>
    </source>
</evidence>
<gene>
    <name evidence="2" type="ORF">CVT01_09885</name>
</gene>
<feature type="transmembrane region" description="Helical" evidence="1">
    <location>
        <begin position="392"/>
        <end position="409"/>
    </location>
</feature>
<evidence type="ECO:0000256" key="1">
    <source>
        <dbReference type="SAM" id="Phobius"/>
    </source>
</evidence>
<sequence length="419" mass="48442">MIGSVALYGAYIIVAGFTYSIFNIKYFINLINIALFKMKLPDITKWVEALQLYLYRKTSDHHTNLNKIFHFTLLMIVSYWSCLFCINAIGEIGLNETMYFCLNLITLALLIFIPMLNSEKISDVGTLVISFLFAIFLFIIFILQNISYITFGILLYMLIFSFAYFVFNRSNNLAIILTKTLTYAGFIIVLLKSPELINPTLNIFNKENIENKILSEKLAKLDYKDLANLTRLSFGDYNIDTNITFLEGNIVNQRELIITNKATLENVLGNLFQKKEKEELNKILKNLPNKDDLNTTLKEPKNRSIALDLIFAADKVYKRGLYDMEMSDKFRLRFGLVDENEIQKEIDLIIGNIARIEEVLQKLVPIVEKQKIYLDIYSAIRLDKINSQTYKSTYILYVIVMILCLYSLAKTSRKNSIVS</sequence>
<dbReference type="EMBL" id="CP049266">
    <property type="protein sequence ID" value="QPH92783.1"/>
    <property type="molecule type" value="Genomic_DNA"/>
</dbReference>
<dbReference type="Proteomes" id="UP000594404">
    <property type="component" value="Chromosome"/>
</dbReference>
<keyword evidence="1" id="KW-1133">Transmembrane helix</keyword>
<keyword evidence="1" id="KW-0472">Membrane</keyword>
<name>A0A7S9WTK6_9BACT</name>
<organism evidence="2 3">
    <name type="scientific">Campylobacter concisus</name>
    <dbReference type="NCBI Taxonomy" id="199"/>
    <lineage>
        <taxon>Bacteria</taxon>
        <taxon>Pseudomonadati</taxon>
        <taxon>Campylobacterota</taxon>
        <taxon>Epsilonproteobacteria</taxon>
        <taxon>Campylobacterales</taxon>
        <taxon>Campylobacteraceae</taxon>
        <taxon>Campylobacter</taxon>
    </lineage>
</organism>
<dbReference type="AlphaFoldDB" id="A0A7S9WTK6"/>
<feature type="transmembrane region" description="Helical" evidence="1">
    <location>
        <begin position="96"/>
        <end position="117"/>
    </location>
</feature>
<dbReference type="RefSeq" id="WP_196377357.1">
    <property type="nucleotide sequence ID" value="NZ_CP049266.1"/>
</dbReference>
<feature type="transmembrane region" description="Helical" evidence="1">
    <location>
        <begin position="68"/>
        <end position="90"/>
    </location>
</feature>
<feature type="transmembrane region" description="Helical" evidence="1">
    <location>
        <begin position="149"/>
        <end position="167"/>
    </location>
</feature>
<feature type="transmembrane region" description="Helical" evidence="1">
    <location>
        <begin position="6"/>
        <end position="28"/>
    </location>
</feature>
<evidence type="ECO:0000313" key="3">
    <source>
        <dbReference type="Proteomes" id="UP000594404"/>
    </source>
</evidence>
<protein>
    <submittedName>
        <fullName evidence="2">Uncharacterized protein</fullName>
    </submittedName>
</protein>
<feature type="transmembrane region" description="Helical" evidence="1">
    <location>
        <begin position="174"/>
        <end position="191"/>
    </location>
</feature>
<proteinExistence type="predicted"/>